<organism evidence="2 3">
    <name type="scientific">Halorubrum cibi</name>
    <dbReference type="NCBI Taxonomy" id="413815"/>
    <lineage>
        <taxon>Archaea</taxon>
        <taxon>Methanobacteriati</taxon>
        <taxon>Methanobacteriota</taxon>
        <taxon>Stenosarchaea group</taxon>
        <taxon>Halobacteria</taxon>
        <taxon>Halobacteriales</taxon>
        <taxon>Haloferacaceae</taxon>
        <taxon>Halorubrum</taxon>
    </lineage>
</organism>
<dbReference type="InterPro" id="IPR007152">
    <property type="entry name" value="DUF354"/>
</dbReference>
<dbReference type="AlphaFoldDB" id="A0A521C3N8"/>
<keyword evidence="3" id="KW-1185">Reference proteome</keyword>
<evidence type="ECO:0000313" key="3">
    <source>
        <dbReference type="Proteomes" id="UP000319712"/>
    </source>
</evidence>
<dbReference type="Pfam" id="PF04007">
    <property type="entry name" value="DUF354"/>
    <property type="match status" value="1"/>
</dbReference>
<dbReference type="Proteomes" id="UP000319712">
    <property type="component" value="Unassembled WGS sequence"/>
</dbReference>
<evidence type="ECO:0000256" key="1">
    <source>
        <dbReference type="SAM" id="MobiDB-lite"/>
    </source>
</evidence>
<reference evidence="2 3" key="1">
    <citation type="submission" date="2017-05" db="EMBL/GenBank/DDBJ databases">
        <authorList>
            <person name="Varghese N."/>
            <person name="Submissions S."/>
        </authorList>
    </citation>
    <scope>NUCLEOTIDE SEQUENCE [LARGE SCALE GENOMIC DNA]</scope>
    <source>
        <strain evidence="2 3">DSM 19504</strain>
    </source>
</reference>
<dbReference type="SUPFAM" id="SSF53756">
    <property type="entry name" value="UDP-Glycosyltransferase/glycogen phosphorylase"/>
    <property type="match status" value="1"/>
</dbReference>
<dbReference type="PANTHER" id="PTHR39662">
    <property type="entry name" value="DUF354 DOMAIN-CONTAINING PROTEIN-RELATED"/>
    <property type="match status" value="1"/>
</dbReference>
<dbReference type="Gene3D" id="3.40.50.2000">
    <property type="entry name" value="Glycogen Phosphorylase B"/>
    <property type="match status" value="1"/>
</dbReference>
<proteinExistence type="predicted"/>
<sequence>MRFVFFTNTPAHVHLYKHAVDRLQRAGHEVFVLGRDYGCTVALLERYELPYRLYGSCGTTKGSVFRNLPRHYANLVPAVRSFDPDVIFGVGAYAAHAGLASGTPAVLILDSEPTSIDHAISRPFAAALLTPHAFRKDLGKKHYQFHGFCEAAYLHPDVYRPNPGIRDELGLEADEEFVLLRFNAFGSHHDVGQSGFTPDQRRRLIETFAEHATVFVSDEGGTRDSDSLPAREFDVHPALLHDALSAARLVVTDTQTVCTEAALLGTPVIRSNSFVGDDDMGNFRELERQGLVVNTDEFEEVLATGTGVLRDEAVGVEWRRRRNEYVGGLVNLTDVIVAVAEAGGAAAVSGLERWRAGTEGTNSDRPTPVTEEST</sequence>
<protein>
    <recommendedName>
        <fullName evidence="4">DUF354 domain-containing protein</fullName>
    </recommendedName>
</protein>
<dbReference type="PANTHER" id="PTHR39662:SF1">
    <property type="entry name" value="DUF354 DOMAIN-CONTAINING PROTEIN"/>
    <property type="match status" value="1"/>
</dbReference>
<dbReference type="EMBL" id="FXTD01000003">
    <property type="protein sequence ID" value="SMO54033.1"/>
    <property type="molecule type" value="Genomic_DNA"/>
</dbReference>
<dbReference type="RefSeq" id="WP_142986041.1">
    <property type="nucleotide sequence ID" value="NZ_FXTD01000003.1"/>
</dbReference>
<evidence type="ECO:0000313" key="2">
    <source>
        <dbReference type="EMBL" id="SMO54033.1"/>
    </source>
</evidence>
<dbReference type="OrthoDB" id="185087at2157"/>
<evidence type="ECO:0008006" key="4">
    <source>
        <dbReference type="Google" id="ProtNLM"/>
    </source>
</evidence>
<name>A0A521C3N8_9EURY</name>
<feature type="region of interest" description="Disordered" evidence="1">
    <location>
        <begin position="355"/>
        <end position="374"/>
    </location>
</feature>
<gene>
    <name evidence="2" type="ORF">SAMN06264867_103287</name>
</gene>
<accession>A0A521C3N8</accession>
<feature type="compositionally biased region" description="Polar residues" evidence="1">
    <location>
        <begin position="359"/>
        <end position="374"/>
    </location>
</feature>